<dbReference type="HOGENOM" id="CLU_2636969_0_0_3"/>
<dbReference type="eggNOG" id="ENOG5033G6U">
    <property type="taxonomic scope" value="Bacteria"/>
</dbReference>
<accession>K9XRT1</accession>
<dbReference type="OrthoDB" id="3539673at2"/>
<organism evidence="1 2">
    <name type="scientific">Stanieria cyanosphaera (strain ATCC 29371 / PCC 7437)</name>
    <dbReference type="NCBI Taxonomy" id="111780"/>
    <lineage>
        <taxon>Bacteria</taxon>
        <taxon>Bacillati</taxon>
        <taxon>Cyanobacteriota</taxon>
        <taxon>Cyanophyceae</taxon>
        <taxon>Pleurocapsales</taxon>
        <taxon>Dermocarpellaceae</taxon>
        <taxon>Stanieria</taxon>
    </lineage>
</organism>
<keyword evidence="2" id="KW-1185">Reference proteome</keyword>
<gene>
    <name evidence="1" type="ordered locus">Sta7437_1219</name>
</gene>
<dbReference type="EMBL" id="CP003653">
    <property type="protein sequence ID" value="AFZ34789.1"/>
    <property type="molecule type" value="Genomic_DNA"/>
</dbReference>
<dbReference type="PATRIC" id="fig|111780.3.peg.1269"/>
<sequence length="78" mass="9099">MSNQDIIRAWKDENYWNSLSEEQRSQLPENPAGITELIDIEMETIAGGKYYLMPKFPREFFEQPSTYFLTGCDVFPNG</sequence>
<dbReference type="Proteomes" id="UP000010473">
    <property type="component" value="Chromosome"/>
</dbReference>
<proteinExistence type="predicted"/>
<dbReference type="NCBIfam" id="TIGR03898">
    <property type="entry name" value="lanti_MRSA_kill"/>
    <property type="match status" value="1"/>
</dbReference>
<dbReference type="AlphaFoldDB" id="K9XRT1"/>
<evidence type="ECO:0000313" key="2">
    <source>
        <dbReference type="Proteomes" id="UP000010473"/>
    </source>
</evidence>
<name>K9XRT1_STAC7</name>
<evidence type="ECO:0000313" key="1">
    <source>
        <dbReference type="EMBL" id="AFZ34789.1"/>
    </source>
</evidence>
<dbReference type="RefSeq" id="WP_015192462.1">
    <property type="nucleotide sequence ID" value="NC_019748.1"/>
</dbReference>
<dbReference type="InterPro" id="IPR027635">
    <property type="entry name" value="Lantibiotic2_lead_pep_dom"/>
</dbReference>
<dbReference type="KEGG" id="scs:Sta7437_1219"/>
<protein>
    <recommendedName>
        <fullName evidence="3">Mersacidin/lichenicidin family type 2 lantibiotic</fullName>
    </recommendedName>
</protein>
<dbReference type="GO" id="GO:0042742">
    <property type="term" value="P:defense response to bacterium"/>
    <property type="evidence" value="ECO:0007669"/>
    <property type="project" value="InterPro"/>
</dbReference>
<evidence type="ECO:0008006" key="3">
    <source>
        <dbReference type="Google" id="ProtNLM"/>
    </source>
</evidence>
<reference evidence="2" key="1">
    <citation type="journal article" date="2013" name="Proc. Natl. Acad. Sci. U.S.A.">
        <title>Improving the coverage of the cyanobacterial phylum using diversity-driven genome sequencing.</title>
        <authorList>
            <person name="Shih P.M."/>
            <person name="Wu D."/>
            <person name="Latifi A."/>
            <person name="Axen S.D."/>
            <person name="Fewer D.P."/>
            <person name="Talla E."/>
            <person name="Calteau A."/>
            <person name="Cai F."/>
            <person name="Tandeau de Marsac N."/>
            <person name="Rippka R."/>
            <person name="Herdman M."/>
            <person name="Sivonen K."/>
            <person name="Coursin T."/>
            <person name="Laurent T."/>
            <person name="Goodwin L."/>
            <person name="Nolan M."/>
            <person name="Davenport K.W."/>
            <person name="Han C.S."/>
            <person name="Rubin E.M."/>
            <person name="Eisen J.A."/>
            <person name="Woyke T."/>
            <person name="Gugger M."/>
            <person name="Kerfeld C.A."/>
        </authorList>
    </citation>
    <scope>NUCLEOTIDE SEQUENCE [LARGE SCALE GENOMIC DNA]</scope>
    <source>
        <strain evidence="2">ATCC 29371 / PCC 7437</strain>
    </source>
</reference>